<dbReference type="PRINTS" id="PR00420">
    <property type="entry name" value="RNGMNOXGNASE"/>
</dbReference>
<evidence type="ECO:0000256" key="3">
    <source>
        <dbReference type="ARBA" id="ARBA00022827"/>
    </source>
</evidence>
<keyword evidence="5" id="KW-0503">Monooxygenase</keyword>
<dbReference type="Gene3D" id="3.50.50.60">
    <property type="entry name" value="FAD/NAD(P)-binding domain"/>
    <property type="match status" value="1"/>
</dbReference>
<dbReference type="InterPro" id="IPR036188">
    <property type="entry name" value="FAD/NAD-bd_sf"/>
</dbReference>
<dbReference type="AlphaFoldDB" id="A0A6N8IZL4"/>
<evidence type="ECO:0000256" key="1">
    <source>
        <dbReference type="ARBA" id="ARBA00001974"/>
    </source>
</evidence>
<name>A0A6N8IZL4_9BURK</name>
<protein>
    <submittedName>
        <fullName evidence="7">NAD(P)-binding protein</fullName>
    </submittedName>
</protein>
<keyword evidence="8" id="KW-1185">Reference proteome</keyword>
<dbReference type="InterPro" id="IPR050493">
    <property type="entry name" value="FAD-dep_Monooxygenase_BioMet"/>
</dbReference>
<reference evidence="7 8" key="1">
    <citation type="submission" date="2019-12" db="EMBL/GenBank/DDBJ databases">
        <authorList>
            <person name="Huq M.A."/>
        </authorList>
    </citation>
    <scope>NUCLEOTIDE SEQUENCE [LARGE SCALE GENOMIC DNA]</scope>
    <source>
        <strain evidence="7 8">MAH-25</strain>
    </source>
</reference>
<keyword evidence="4" id="KW-0560">Oxidoreductase</keyword>
<dbReference type="PANTHER" id="PTHR13789">
    <property type="entry name" value="MONOOXYGENASE"/>
    <property type="match status" value="1"/>
</dbReference>
<comment type="caution">
    <text evidence="7">The sequence shown here is derived from an EMBL/GenBank/DDBJ whole genome shotgun (WGS) entry which is preliminary data.</text>
</comment>
<dbReference type="GO" id="GO:0004497">
    <property type="term" value="F:monooxygenase activity"/>
    <property type="evidence" value="ECO:0007669"/>
    <property type="project" value="UniProtKB-KW"/>
</dbReference>
<dbReference type="GO" id="GO:0071949">
    <property type="term" value="F:FAD binding"/>
    <property type="evidence" value="ECO:0007669"/>
    <property type="project" value="InterPro"/>
</dbReference>
<evidence type="ECO:0000256" key="2">
    <source>
        <dbReference type="ARBA" id="ARBA00022630"/>
    </source>
</evidence>
<evidence type="ECO:0000259" key="6">
    <source>
        <dbReference type="Pfam" id="PF01494"/>
    </source>
</evidence>
<evidence type="ECO:0000256" key="4">
    <source>
        <dbReference type="ARBA" id="ARBA00023002"/>
    </source>
</evidence>
<keyword evidence="2" id="KW-0285">Flavoprotein</keyword>
<dbReference type="InterPro" id="IPR002938">
    <property type="entry name" value="FAD-bd"/>
</dbReference>
<dbReference type="RefSeq" id="WP_157400250.1">
    <property type="nucleotide sequence ID" value="NZ_WSEL01000009.1"/>
</dbReference>
<accession>A0A6N8IZL4</accession>
<comment type="cofactor">
    <cofactor evidence="1">
        <name>FAD</name>
        <dbReference type="ChEBI" id="CHEBI:57692"/>
    </cofactor>
</comment>
<dbReference type="SUPFAM" id="SSF51905">
    <property type="entry name" value="FAD/NAD(P)-binding domain"/>
    <property type="match status" value="1"/>
</dbReference>
<evidence type="ECO:0000256" key="5">
    <source>
        <dbReference type="ARBA" id="ARBA00023033"/>
    </source>
</evidence>
<organism evidence="7 8">
    <name type="scientific">Ramlibacter pinisoli</name>
    <dbReference type="NCBI Taxonomy" id="2682844"/>
    <lineage>
        <taxon>Bacteria</taxon>
        <taxon>Pseudomonadati</taxon>
        <taxon>Pseudomonadota</taxon>
        <taxon>Betaproteobacteria</taxon>
        <taxon>Burkholderiales</taxon>
        <taxon>Comamonadaceae</taxon>
        <taxon>Ramlibacter</taxon>
    </lineage>
</organism>
<evidence type="ECO:0000313" key="8">
    <source>
        <dbReference type="Proteomes" id="UP000469385"/>
    </source>
</evidence>
<gene>
    <name evidence="7" type="ORF">GON04_22670</name>
</gene>
<evidence type="ECO:0000313" key="7">
    <source>
        <dbReference type="EMBL" id="MVQ32277.1"/>
    </source>
</evidence>
<keyword evidence="3" id="KW-0274">FAD</keyword>
<dbReference type="PANTHER" id="PTHR13789:SF318">
    <property type="entry name" value="GERANYLGERANYL DIPHOSPHATE REDUCTASE"/>
    <property type="match status" value="1"/>
</dbReference>
<dbReference type="SUPFAM" id="SSF54373">
    <property type="entry name" value="FAD-linked reductases, C-terminal domain"/>
    <property type="match status" value="1"/>
</dbReference>
<dbReference type="Proteomes" id="UP000469385">
    <property type="component" value="Unassembled WGS sequence"/>
</dbReference>
<dbReference type="Pfam" id="PF01494">
    <property type="entry name" value="FAD_binding_3"/>
    <property type="match status" value="1"/>
</dbReference>
<proteinExistence type="predicted"/>
<dbReference type="EMBL" id="WSEL01000009">
    <property type="protein sequence ID" value="MVQ32277.1"/>
    <property type="molecule type" value="Genomic_DNA"/>
</dbReference>
<feature type="domain" description="FAD-binding" evidence="6">
    <location>
        <begin position="5"/>
        <end position="348"/>
    </location>
</feature>
<sequence>MTKQKILIAGAGLGGLTAALALLRDGHQVQVFEQASRLGEVGAGLQLSANATRVLSLLGVDEAVREIASVAAGKQVRLWSTGQTWKLFDLGKQSVAEYGHPYYTLYRPDLHGVLVDAVRAIDPEAIVLGAKCASFDASESGVTLVLEDGRRFRGDLLVGADGVHSRIRQGLFGADAPSFSGCLAWRGVIPAERLPAHLREPVGNNWVGPGGHVIHYALRRGELVNFVGIVERGDWTVESWTAAGTTEECLRDFAGWHDDVQTLIRSVQQPYKWALMVREPLQQWTQGRVTLLGDACHPTLPFLAQGACMAIEDGAMVARCLRETGDPQHALRRYQDARVERATRIVQGSAANTKRFHNPALASAEGAVAYVDREWNEARVRERYHWLFDYKVDQVPLPA</sequence>